<evidence type="ECO:0000256" key="1">
    <source>
        <dbReference type="SAM" id="MobiDB-lite"/>
    </source>
</evidence>
<organism evidence="2 3">
    <name type="scientific">Salix suchowensis</name>
    <dbReference type="NCBI Taxonomy" id="1278906"/>
    <lineage>
        <taxon>Eukaryota</taxon>
        <taxon>Viridiplantae</taxon>
        <taxon>Streptophyta</taxon>
        <taxon>Embryophyta</taxon>
        <taxon>Tracheophyta</taxon>
        <taxon>Spermatophyta</taxon>
        <taxon>Magnoliopsida</taxon>
        <taxon>eudicotyledons</taxon>
        <taxon>Gunneridae</taxon>
        <taxon>Pentapetalae</taxon>
        <taxon>rosids</taxon>
        <taxon>fabids</taxon>
        <taxon>Malpighiales</taxon>
        <taxon>Salicaceae</taxon>
        <taxon>Saliceae</taxon>
        <taxon>Salix</taxon>
    </lineage>
</organism>
<dbReference type="EMBL" id="JAPFFI010000004">
    <property type="protein sequence ID" value="KAJ6396106.1"/>
    <property type="molecule type" value="Genomic_DNA"/>
</dbReference>
<evidence type="ECO:0000313" key="2">
    <source>
        <dbReference type="EMBL" id="KAJ6396106.1"/>
    </source>
</evidence>
<evidence type="ECO:0000313" key="3">
    <source>
        <dbReference type="Proteomes" id="UP001141253"/>
    </source>
</evidence>
<reference evidence="2" key="1">
    <citation type="submission" date="2022-10" db="EMBL/GenBank/DDBJ databases">
        <authorList>
            <person name="Hyden B.L."/>
            <person name="Feng K."/>
            <person name="Yates T."/>
            <person name="Jawdy S."/>
            <person name="Smart L.B."/>
            <person name="Muchero W."/>
        </authorList>
    </citation>
    <scope>NUCLEOTIDE SEQUENCE</scope>
    <source>
        <tissue evidence="2">Shoot tip</tissue>
    </source>
</reference>
<accession>A0ABQ9C911</accession>
<dbReference type="Proteomes" id="UP001141253">
    <property type="component" value="Chromosome 4"/>
</dbReference>
<dbReference type="PANTHER" id="PTHR37242">
    <property type="entry name" value="OS09G0569450 PROTEIN"/>
    <property type="match status" value="1"/>
</dbReference>
<comment type="caution">
    <text evidence="2">The sequence shown here is derived from an EMBL/GenBank/DDBJ whole genome shotgun (WGS) entry which is preliminary data.</text>
</comment>
<feature type="region of interest" description="Disordered" evidence="1">
    <location>
        <begin position="25"/>
        <end position="66"/>
    </location>
</feature>
<proteinExistence type="predicted"/>
<reference evidence="2" key="2">
    <citation type="journal article" date="2023" name="Int. J. Mol. Sci.">
        <title>De Novo Assembly and Annotation of 11 Diverse Shrub Willow (Salix) Genomes Reveals Novel Gene Organization in Sex-Linked Regions.</title>
        <authorList>
            <person name="Hyden B."/>
            <person name="Feng K."/>
            <person name="Yates T.B."/>
            <person name="Jawdy S."/>
            <person name="Cereghino C."/>
            <person name="Smart L.B."/>
            <person name="Muchero W."/>
        </authorList>
    </citation>
    <scope>NUCLEOTIDE SEQUENCE</scope>
    <source>
        <tissue evidence="2">Shoot tip</tissue>
    </source>
</reference>
<name>A0ABQ9C911_9ROSI</name>
<keyword evidence="3" id="KW-1185">Reference proteome</keyword>
<dbReference type="PANTHER" id="PTHR37242:SF1">
    <property type="entry name" value="OS09G0569450 PROTEIN"/>
    <property type="match status" value="1"/>
</dbReference>
<gene>
    <name evidence="2" type="ORF">OIU77_021189</name>
</gene>
<protein>
    <submittedName>
        <fullName evidence="2">Uncharacterized protein</fullName>
    </submittedName>
</protein>
<sequence length="130" mass="14719">MLFSVLFLKRKKFLPSFFLLERESRSPMGEEGENPTAPPLPPSAAAEGSRAPEAQSDPPTPFDPSRMIGVIKRKGLIKELAAVYHAQCLFYCQQLLELQKNCQEPFVELKAVDDSRKETMRGPKRLKKSR</sequence>